<dbReference type="InterPro" id="IPR022536">
    <property type="entry name" value="EspC"/>
</dbReference>
<feature type="region of interest" description="Disordered" evidence="1">
    <location>
        <begin position="91"/>
        <end position="128"/>
    </location>
</feature>
<dbReference type="OrthoDB" id="4568027at2"/>
<evidence type="ECO:0000313" key="2">
    <source>
        <dbReference type="EMBL" id="KAA0024979.1"/>
    </source>
</evidence>
<dbReference type="Gene3D" id="1.10.287.1060">
    <property type="entry name" value="ESAT-6-like"/>
    <property type="match status" value="1"/>
</dbReference>
<proteinExistence type="predicted"/>
<dbReference type="RefSeq" id="WP_149428754.1">
    <property type="nucleotide sequence ID" value="NZ_VLNY01000001.1"/>
</dbReference>
<keyword evidence="3" id="KW-1185">Reference proteome</keyword>
<comment type="caution">
    <text evidence="2">The sequence shown here is derived from an EMBL/GenBank/DDBJ whole genome shotgun (WGS) entry which is preliminary data.</text>
</comment>
<evidence type="ECO:0000256" key="1">
    <source>
        <dbReference type="SAM" id="MobiDB-lite"/>
    </source>
</evidence>
<dbReference type="GO" id="GO:0009306">
    <property type="term" value="P:protein secretion"/>
    <property type="evidence" value="ECO:0007669"/>
    <property type="project" value="InterPro"/>
</dbReference>
<dbReference type="Pfam" id="PF10824">
    <property type="entry name" value="T7SS_ESX_EspC"/>
    <property type="match status" value="1"/>
</dbReference>
<dbReference type="EMBL" id="VLNY01000001">
    <property type="protein sequence ID" value="KAA0024979.1"/>
    <property type="molecule type" value="Genomic_DNA"/>
</dbReference>
<name>A0A5A7SHY9_9NOCA</name>
<dbReference type="AlphaFoldDB" id="A0A5A7SHY9"/>
<reference evidence="2 3" key="1">
    <citation type="submission" date="2019-07" db="EMBL/GenBank/DDBJ databases">
        <title>Rhodococcus cavernicolus sp. nov., isolated from a cave.</title>
        <authorList>
            <person name="Lee S.D."/>
        </authorList>
    </citation>
    <scope>NUCLEOTIDE SEQUENCE [LARGE SCALE GENOMIC DNA]</scope>
    <source>
        <strain evidence="2 3">C1-24</strain>
    </source>
</reference>
<organism evidence="2 3">
    <name type="scientific">Antrihabitans cavernicola</name>
    <dbReference type="NCBI Taxonomy" id="2495913"/>
    <lineage>
        <taxon>Bacteria</taxon>
        <taxon>Bacillati</taxon>
        <taxon>Actinomycetota</taxon>
        <taxon>Actinomycetes</taxon>
        <taxon>Mycobacteriales</taxon>
        <taxon>Nocardiaceae</taxon>
        <taxon>Antrihabitans</taxon>
    </lineage>
</organism>
<evidence type="ECO:0000313" key="3">
    <source>
        <dbReference type="Proteomes" id="UP000322244"/>
    </source>
</evidence>
<protein>
    <submittedName>
        <fullName evidence="2">WXG100 family type VII secretion target</fullName>
    </submittedName>
</protein>
<dbReference type="SUPFAM" id="SSF140453">
    <property type="entry name" value="EsxAB dimer-like"/>
    <property type="match status" value="1"/>
</dbReference>
<dbReference type="InterPro" id="IPR036689">
    <property type="entry name" value="ESAT-6-like_sf"/>
</dbReference>
<gene>
    <name evidence="2" type="ORF">FOY51_03440</name>
</gene>
<sequence length="128" mass="13558">MEGVGGSPGSDLSVVPDDVPAVGRYAYEMAQNLKSALESAGHDVDSLTSGGWRSGAADSYAAGWKECFDGGTRIFDALTQMADKLGVNADNYRRRDDSSASSFTGLNMGGAASRPERSRSIWITSTRR</sequence>
<accession>A0A5A7SHY9</accession>
<dbReference type="Proteomes" id="UP000322244">
    <property type="component" value="Unassembled WGS sequence"/>
</dbReference>